<name>A0A418ZR01_9RHOB</name>
<dbReference type="Proteomes" id="UP000285530">
    <property type="component" value="Unassembled WGS sequence"/>
</dbReference>
<keyword evidence="3" id="KW-1185">Reference proteome</keyword>
<feature type="region of interest" description="Disordered" evidence="1">
    <location>
        <begin position="56"/>
        <end position="80"/>
    </location>
</feature>
<organism evidence="2 3">
    <name type="scientific">Paracoccus aestuarii</name>
    <dbReference type="NCBI Taxonomy" id="453842"/>
    <lineage>
        <taxon>Bacteria</taxon>
        <taxon>Pseudomonadati</taxon>
        <taxon>Pseudomonadota</taxon>
        <taxon>Alphaproteobacteria</taxon>
        <taxon>Rhodobacterales</taxon>
        <taxon>Paracoccaceae</taxon>
        <taxon>Paracoccus</taxon>
    </lineage>
</organism>
<proteinExistence type="predicted"/>
<evidence type="ECO:0000256" key="1">
    <source>
        <dbReference type="SAM" id="MobiDB-lite"/>
    </source>
</evidence>
<evidence type="ECO:0000313" key="3">
    <source>
        <dbReference type="Proteomes" id="UP000285530"/>
    </source>
</evidence>
<dbReference type="AlphaFoldDB" id="A0A418ZR01"/>
<sequence length="80" mass="8273">MPPRCGPGPRRGAGRSSPRCRRRPRAGSAGQASQDGRKDGRTWGFCLLVRSGSLSRKGYQPAAPGASAAPRARACGQAPA</sequence>
<feature type="region of interest" description="Disordered" evidence="1">
    <location>
        <begin position="1"/>
        <end position="42"/>
    </location>
</feature>
<feature type="compositionally biased region" description="Low complexity" evidence="1">
    <location>
        <begin position="7"/>
        <end position="17"/>
    </location>
</feature>
<gene>
    <name evidence="2" type="ORF">D3P06_16620</name>
</gene>
<feature type="compositionally biased region" description="Low complexity" evidence="1">
    <location>
        <begin position="60"/>
        <end position="80"/>
    </location>
</feature>
<reference evidence="2 3" key="1">
    <citation type="submission" date="2018-09" db="EMBL/GenBank/DDBJ databases">
        <title>Paracoccus onubensis nov. sp. a moderate halophilic bacterium isolated from Gruta de las Maravillas (Aracena, Spain).</title>
        <authorList>
            <person name="Jurado V."/>
            <person name="Gutierrez-Patricio S."/>
            <person name="Gonzalez-Pimentel J.L."/>
            <person name="Laiz L."/>
            <person name="Saiz-Jimenez C."/>
        </authorList>
    </citation>
    <scope>NUCLEOTIDE SEQUENCE [LARGE SCALE GENOMIC DNA]</scope>
    <source>
        <strain evidence="2 3">DSM 19484</strain>
    </source>
</reference>
<protein>
    <submittedName>
        <fullName evidence="2">Uncharacterized protein</fullName>
    </submittedName>
</protein>
<accession>A0A418ZR01</accession>
<evidence type="ECO:0000313" key="2">
    <source>
        <dbReference type="EMBL" id="RJK97400.1"/>
    </source>
</evidence>
<dbReference type="EMBL" id="QZEV01000132">
    <property type="protein sequence ID" value="RJK97400.1"/>
    <property type="molecule type" value="Genomic_DNA"/>
</dbReference>
<comment type="caution">
    <text evidence="2">The sequence shown here is derived from an EMBL/GenBank/DDBJ whole genome shotgun (WGS) entry which is preliminary data.</text>
</comment>